<dbReference type="InterPro" id="IPR044861">
    <property type="entry name" value="IPNS-like_FE2OG_OXY"/>
</dbReference>
<keyword evidence="3 9" id="KW-0479">Metal-binding</keyword>
<comment type="similarity">
    <text evidence="7">Belongs to the iron/ascorbate-dependent oxidoreductase family. GA20OX subfamily.</text>
</comment>
<evidence type="ECO:0000256" key="3">
    <source>
        <dbReference type="ARBA" id="ARBA00022723"/>
    </source>
</evidence>
<keyword evidence="11" id="KW-0223">Dioxygenase</keyword>
<organism evidence="11 12">
    <name type="scientific">Salvia divinorum</name>
    <name type="common">Maria pastora</name>
    <name type="synonym">Diviner's sage</name>
    <dbReference type="NCBI Taxonomy" id="28513"/>
    <lineage>
        <taxon>Eukaryota</taxon>
        <taxon>Viridiplantae</taxon>
        <taxon>Streptophyta</taxon>
        <taxon>Embryophyta</taxon>
        <taxon>Tracheophyta</taxon>
        <taxon>Spermatophyta</taxon>
        <taxon>Magnoliopsida</taxon>
        <taxon>eudicotyledons</taxon>
        <taxon>Gunneridae</taxon>
        <taxon>Pentapetalae</taxon>
        <taxon>asterids</taxon>
        <taxon>lamiids</taxon>
        <taxon>Lamiales</taxon>
        <taxon>Lamiaceae</taxon>
        <taxon>Nepetoideae</taxon>
        <taxon>Mentheae</taxon>
        <taxon>Salviinae</taxon>
        <taxon>Salvia</taxon>
        <taxon>Salvia subgen. Calosphace</taxon>
    </lineage>
</organism>
<evidence type="ECO:0000256" key="8">
    <source>
        <dbReference type="ARBA" id="ARBA00050508"/>
    </source>
</evidence>
<evidence type="ECO:0000256" key="2">
    <source>
        <dbReference type="ARBA" id="ARBA00004972"/>
    </source>
</evidence>
<comment type="pathway">
    <text evidence="6">Plant hormone biosynthesis; gibberellin biosynthesis.</text>
</comment>
<keyword evidence="5 9" id="KW-0408">Iron</keyword>
<dbReference type="PROSITE" id="PS51471">
    <property type="entry name" value="FE2OG_OXY"/>
    <property type="match status" value="1"/>
</dbReference>
<evidence type="ECO:0000256" key="1">
    <source>
        <dbReference type="ARBA" id="ARBA00001961"/>
    </source>
</evidence>
<dbReference type="Pfam" id="PF03171">
    <property type="entry name" value="2OG-FeII_Oxy"/>
    <property type="match status" value="1"/>
</dbReference>
<feature type="domain" description="Fe2OG dioxygenase" evidence="10">
    <location>
        <begin position="197"/>
        <end position="297"/>
    </location>
</feature>
<dbReference type="InterPro" id="IPR026992">
    <property type="entry name" value="DIOX_N"/>
</dbReference>
<dbReference type="InterPro" id="IPR050231">
    <property type="entry name" value="Iron_ascorbate_oxido_reductase"/>
</dbReference>
<evidence type="ECO:0000259" key="10">
    <source>
        <dbReference type="PROSITE" id="PS51471"/>
    </source>
</evidence>
<name>A0ABD1GGG1_SALDI</name>
<gene>
    <name evidence="11" type="ORF">AAHA92_19864</name>
</gene>
<dbReference type="GO" id="GO:0045544">
    <property type="term" value="F:gibberellin 20-oxidase activity"/>
    <property type="evidence" value="ECO:0007669"/>
    <property type="project" value="UniProtKB-ARBA"/>
</dbReference>
<dbReference type="GO" id="GO:0009805">
    <property type="term" value="P:coumarin biosynthetic process"/>
    <property type="evidence" value="ECO:0007669"/>
    <property type="project" value="UniProtKB-ARBA"/>
</dbReference>
<evidence type="ECO:0000256" key="7">
    <source>
        <dbReference type="ARBA" id="ARBA00043997"/>
    </source>
</evidence>
<dbReference type="GO" id="GO:0002238">
    <property type="term" value="P:response to molecule of fungal origin"/>
    <property type="evidence" value="ECO:0007669"/>
    <property type="project" value="UniProtKB-ARBA"/>
</dbReference>
<comment type="caution">
    <text evidence="11">The sequence shown here is derived from an EMBL/GenBank/DDBJ whole genome shotgun (WGS) entry which is preliminary data.</text>
</comment>
<dbReference type="Proteomes" id="UP001567538">
    <property type="component" value="Unassembled WGS sequence"/>
</dbReference>
<dbReference type="InterPro" id="IPR005123">
    <property type="entry name" value="Oxoglu/Fe-dep_dioxygenase_dom"/>
</dbReference>
<dbReference type="Gene3D" id="2.60.120.330">
    <property type="entry name" value="B-lactam Antibiotic, Isopenicillin N Synthase, Chain"/>
    <property type="match status" value="1"/>
</dbReference>
<evidence type="ECO:0000313" key="12">
    <source>
        <dbReference type="Proteomes" id="UP001567538"/>
    </source>
</evidence>
<proteinExistence type="inferred from homology"/>
<accession>A0ABD1GGG1</accession>
<sequence>MDSNAAFDKFLYPNFSKKLENFIRSKEENTSPNEELNEPVIDLGGFHGSGAGATVDLVRAACLSHGLFQVTNHGVDLELVNSVYGHVNIFFDLPIDAKMRVHRVPGSFSGYSFANADRFTLNLPWKEIFSCVFREGGDDSDEMHLFFESAFGQEFEKIRLDFLKYCAAMKKLSLTIVEILGMSLGVDKQYYKDFFEDNSSILRCNSYPPCHEPGQTLGTGPHCDPTALTILYQDQVGGLEVLADGLWKSVRPRPDALVVNLGDTFSALSNGVYKSCPHRVVVSKSMRRVSMVYFVCPSEEKVIKPPKNLVSSERLRQYPDFKWLDFLNFTQKHYRVDVATLQNFTKWLTSHQPT</sequence>
<evidence type="ECO:0000256" key="9">
    <source>
        <dbReference type="RuleBase" id="RU003682"/>
    </source>
</evidence>
<evidence type="ECO:0000256" key="5">
    <source>
        <dbReference type="ARBA" id="ARBA00023004"/>
    </source>
</evidence>
<comment type="catalytic activity">
    <reaction evidence="8">
        <text>gibberellin A12 + 2 2-oxoglutarate + 3 O2 + H(+) = gibberellin A9 + 2 succinate + 3 CO2 + 2 H2O</text>
        <dbReference type="Rhea" id="RHEA:60772"/>
        <dbReference type="ChEBI" id="CHEBI:15377"/>
        <dbReference type="ChEBI" id="CHEBI:15378"/>
        <dbReference type="ChEBI" id="CHEBI:15379"/>
        <dbReference type="ChEBI" id="CHEBI:16526"/>
        <dbReference type="ChEBI" id="CHEBI:16810"/>
        <dbReference type="ChEBI" id="CHEBI:30031"/>
        <dbReference type="ChEBI" id="CHEBI:58627"/>
        <dbReference type="ChEBI" id="CHEBI:73255"/>
    </reaction>
    <physiologicalReaction direction="left-to-right" evidence="8">
        <dbReference type="Rhea" id="RHEA:60773"/>
    </physiologicalReaction>
</comment>
<comment type="pathway">
    <text evidence="2">Hormone biosynthesis.</text>
</comment>
<dbReference type="EC" id="1.14.11.12" evidence="11"/>
<evidence type="ECO:0000313" key="11">
    <source>
        <dbReference type="EMBL" id="KAL1542825.1"/>
    </source>
</evidence>
<dbReference type="FunFam" id="2.60.120.330:FF:000003">
    <property type="entry name" value="Gibberellin 20 oxidase 2"/>
    <property type="match status" value="1"/>
</dbReference>
<evidence type="ECO:0000256" key="4">
    <source>
        <dbReference type="ARBA" id="ARBA00023002"/>
    </source>
</evidence>
<dbReference type="InterPro" id="IPR027443">
    <property type="entry name" value="IPNS-like_sf"/>
</dbReference>
<dbReference type="Pfam" id="PF14226">
    <property type="entry name" value="DIOX_N"/>
    <property type="match status" value="1"/>
</dbReference>
<comment type="cofactor">
    <cofactor evidence="1">
        <name>L-ascorbate</name>
        <dbReference type="ChEBI" id="CHEBI:38290"/>
    </cofactor>
</comment>
<reference evidence="11 12" key="1">
    <citation type="submission" date="2024-06" db="EMBL/GenBank/DDBJ databases">
        <title>A chromosome level genome sequence of Diviner's sage (Salvia divinorum).</title>
        <authorList>
            <person name="Ford S.A."/>
            <person name="Ro D.-K."/>
            <person name="Ness R.W."/>
            <person name="Phillips M.A."/>
        </authorList>
    </citation>
    <scope>NUCLEOTIDE SEQUENCE [LARGE SCALE GENOMIC DNA]</scope>
    <source>
        <strain evidence="11">SAF-2024a</strain>
        <tissue evidence="11">Leaf</tissue>
    </source>
</reference>
<protein>
    <submittedName>
        <fullName evidence="11">Gibberellin-44 dioxygenase</fullName>
        <ecNumber evidence="11">1.14.11.12</ecNumber>
    </submittedName>
</protein>
<dbReference type="PRINTS" id="PR00682">
    <property type="entry name" value="IPNSYNTHASE"/>
</dbReference>
<dbReference type="GO" id="GO:0009686">
    <property type="term" value="P:gibberellin biosynthetic process"/>
    <property type="evidence" value="ECO:0007669"/>
    <property type="project" value="UniProtKB-ARBA"/>
</dbReference>
<dbReference type="PANTHER" id="PTHR47990">
    <property type="entry name" value="2-OXOGLUTARATE (2OG) AND FE(II)-DEPENDENT OXYGENASE SUPERFAMILY PROTEIN-RELATED"/>
    <property type="match status" value="1"/>
</dbReference>
<dbReference type="EMBL" id="JBEAFC010000008">
    <property type="protein sequence ID" value="KAL1542825.1"/>
    <property type="molecule type" value="Genomic_DNA"/>
</dbReference>
<evidence type="ECO:0000256" key="6">
    <source>
        <dbReference type="ARBA" id="ARBA00037909"/>
    </source>
</evidence>
<dbReference type="AlphaFoldDB" id="A0ABD1GGG1"/>
<keyword evidence="4 9" id="KW-0560">Oxidoreductase</keyword>
<keyword evidence="12" id="KW-1185">Reference proteome</keyword>
<dbReference type="SUPFAM" id="SSF51197">
    <property type="entry name" value="Clavaminate synthase-like"/>
    <property type="match status" value="1"/>
</dbReference>
<dbReference type="GO" id="GO:0046872">
    <property type="term" value="F:metal ion binding"/>
    <property type="evidence" value="ECO:0007669"/>
    <property type="project" value="UniProtKB-KW"/>
</dbReference>